<keyword evidence="5" id="KW-0288">FMN</keyword>
<keyword evidence="9" id="KW-0411">Iron-sulfur</keyword>
<dbReference type="EMBL" id="JBHSPX010000008">
    <property type="protein sequence ID" value="MFC6066280.1"/>
    <property type="molecule type" value="Genomic_DNA"/>
</dbReference>
<dbReference type="PRINTS" id="PR00411">
    <property type="entry name" value="PNDRDTASEI"/>
</dbReference>
<keyword evidence="4" id="KW-0285">Flavoprotein</keyword>
<dbReference type="CDD" id="cd04734">
    <property type="entry name" value="OYE_like_3_FMN"/>
    <property type="match status" value="1"/>
</dbReference>
<evidence type="ECO:0000256" key="5">
    <source>
        <dbReference type="ARBA" id="ARBA00022643"/>
    </source>
</evidence>
<evidence type="ECO:0000256" key="3">
    <source>
        <dbReference type="ARBA" id="ARBA00011048"/>
    </source>
</evidence>
<evidence type="ECO:0000313" key="12">
    <source>
        <dbReference type="EMBL" id="MFC6066280.1"/>
    </source>
</evidence>
<dbReference type="RefSeq" id="WP_031060358.1">
    <property type="nucleotide sequence ID" value="NZ_JBHSPX010000008.1"/>
</dbReference>
<dbReference type="SUPFAM" id="SSF51971">
    <property type="entry name" value="Nucleotide-binding domain"/>
    <property type="match status" value="1"/>
</dbReference>
<accession>A0ABW1MRB1</accession>
<evidence type="ECO:0000259" key="10">
    <source>
        <dbReference type="Pfam" id="PF00724"/>
    </source>
</evidence>
<keyword evidence="8" id="KW-0408">Iron</keyword>
<dbReference type="InterPro" id="IPR036188">
    <property type="entry name" value="FAD/NAD-bd_sf"/>
</dbReference>
<feature type="domain" description="FAD/NAD(P)-binding" evidence="11">
    <location>
        <begin position="391"/>
        <end position="629"/>
    </location>
</feature>
<comment type="cofactor">
    <cofactor evidence="2">
        <name>[4Fe-4S] cluster</name>
        <dbReference type="ChEBI" id="CHEBI:49883"/>
    </cofactor>
</comment>
<dbReference type="PRINTS" id="PR00368">
    <property type="entry name" value="FADPNR"/>
</dbReference>
<comment type="similarity">
    <text evidence="3">In the N-terminal section; belongs to the NADH:flavin oxidoreductase/NADH oxidase family.</text>
</comment>
<dbReference type="SUPFAM" id="SSF51905">
    <property type="entry name" value="FAD/NAD(P)-binding domain"/>
    <property type="match status" value="1"/>
</dbReference>
<dbReference type="Pfam" id="PF00724">
    <property type="entry name" value="Oxidored_FMN"/>
    <property type="match status" value="1"/>
</dbReference>
<organism evidence="12 13">
    <name type="scientific">Streptomyces ochraceiscleroticus</name>
    <dbReference type="NCBI Taxonomy" id="47761"/>
    <lineage>
        <taxon>Bacteria</taxon>
        <taxon>Bacillati</taxon>
        <taxon>Actinomycetota</taxon>
        <taxon>Actinomycetes</taxon>
        <taxon>Kitasatosporales</taxon>
        <taxon>Streptomycetaceae</taxon>
        <taxon>Streptomyces</taxon>
    </lineage>
</organism>
<dbReference type="Gene3D" id="3.20.20.70">
    <property type="entry name" value="Aldolase class I"/>
    <property type="match status" value="1"/>
</dbReference>
<comment type="caution">
    <text evidence="12">The sequence shown here is derived from an EMBL/GenBank/DDBJ whole genome shotgun (WGS) entry which is preliminary data.</text>
</comment>
<comment type="cofactor">
    <cofactor evidence="1">
        <name>FMN</name>
        <dbReference type="ChEBI" id="CHEBI:58210"/>
    </cofactor>
</comment>
<sequence>MSGERFPHLFRPLRIGSTTLKNRIVSSGHDTVLVRDGQVTDELVAYHEARAAGGVGLIVVQVAGVHESARYTTHVLMATDDTCVEGYRRLADAVHRHGARAVGQIFHPGREILESRDGSAPVAWAPSATPSERFHVMPRAMTVAEIQEVVRGYGAAARRLRAAGMDGVEIVASHGYLPAQFLNPQVNRRSDDYGGSDEKRLRFLREIIASVREAAGREFTVGLRISGDELSHDGLSSALVVDVATRLDEDGLLDYLSVCAGSSATLSGALHIAPPMSEPAGYTAPLAAKVRAAVRVPVMVAGRINEPQEADRIIERGQADACAMTRALICDPEMPAKAGAGRADDIRACIGCNQACIGHFQRGYPISCIQHPETGRERRFGVLPTITRRKRVLIAGGGPAGLKAAAVAAARGHDVTLHEAARRTGGQVLLAERLPGRAEFGGAVTNLEREARQAGARIVTGSRVDGELLRAERPDAVIVATGARPRRPELELVDEPVVLDAWDVIRGAEVPRGRVVVADWRGDWIGLGVAVHLAGLGRKVTLCVTGFGAGEHLQQYVRAAMLGEAVRAKVAVVPNVRLYGADSDTVYLQHTLTEEPMLLEGVGSVVLAQGHEPVAAPAAEADLPELPRGSLISIGDCVSPRTVEEAVLEGLTVAAGL</sequence>
<evidence type="ECO:0000259" key="11">
    <source>
        <dbReference type="Pfam" id="PF07992"/>
    </source>
</evidence>
<evidence type="ECO:0000256" key="8">
    <source>
        <dbReference type="ARBA" id="ARBA00023004"/>
    </source>
</evidence>
<dbReference type="PANTHER" id="PTHR42917">
    <property type="entry name" value="2,4-DIENOYL-COA REDUCTASE"/>
    <property type="match status" value="1"/>
</dbReference>
<dbReference type="PANTHER" id="PTHR42917:SF2">
    <property type="entry name" value="2,4-DIENOYL-COA REDUCTASE [(2E)-ENOYL-COA-PRODUCING]"/>
    <property type="match status" value="1"/>
</dbReference>
<dbReference type="Pfam" id="PF07992">
    <property type="entry name" value="Pyr_redox_2"/>
    <property type="match status" value="1"/>
</dbReference>
<dbReference type="Proteomes" id="UP001596139">
    <property type="component" value="Unassembled WGS sequence"/>
</dbReference>
<keyword evidence="6" id="KW-0479">Metal-binding</keyword>
<dbReference type="InterPro" id="IPR013785">
    <property type="entry name" value="Aldolase_TIM"/>
</dbReference>
<gene>
    <name evidence="12" type="ORF">ACFP4F_27580</name>
</gene>
<proteinExistence type="inferred from homology"/>
<evidence type="ECO:0000256" key="6">
    <source>
        <dbReference type="ARBA" id="ARBA00022723"/>
    </source>
</evidence>
<feature type="domain" description="NADH:flavin oxidoreductase/NADH oxidase N-terminal" evidence="10">
    <location>
        <begin position="9"/>
        <end position="344"/>
    </location>
</feature>
<name>A0ABW1MRB1_9ACTN</name>
<keyword evidence="7" id="KW-0560">Oxidoreductase</keyword>
<dbReference type="Gene3D" id="3.40.50.720">
    <property type="entry name" value="NAD(P)-binding Rossmann-like Domain"/>
    <property type="match status" value="1"/>
</dbReference>
<dbReference type="InterPro" id="IPR001155">
    <property type="entry name" value="OxRdtase_FMN_N"/>
</dbReference>
<evidence type="ECO:0000256" key="1">
    <source>
        <dbReference type="ARBA" id="ARBA00001917"/>
    </source>
</evidence>
<dbReference type="InterPro" id="IPR023753">
    <property type="entry name" value="FAD/NAD-binding_dom"/>
</dbReference>
<evidence type="ECO:0000313" key="13">
    <source>
        <dbReference type="Proteomes" id="UP001596139"/>
    </source>
</evidence>
<reference evidence="13" key="1">
    <citation type="journal article" date="2019" name="Int. J. Syst. Evol. Microbiol.">
        <title>The Global Catalogue of Microorganisms (GCM) 10K type strain sequencing project: providing services to taxonomists for standard genome sequencing and annotation.</title>
        <authorList>
            <consortium name="The Broad Institute Genomics Platform"/>
            <consortium name="The Broad Institute Genome Sequencing Center for Infectious Disease"/>
            <person name="Wu L."/>
            <person name="Ma J."/>
        </authorList>
    </citation>
    <scope>NUCLEOTIDE SEQUENCE [LARGE SCALE GENOMIC DNA]</scope>
    <source>
        <strain evidence="13">CGMCC 1.15180</strain>
    </source>
</reference>
<evidence type="ECO:0000256" key="9">
    <source>
        <dbReference type="ARBA" id="ARBA00023014"/>
    </source>
</evidence>
<dbReference type="SUPFAM" id="SSF51395">
    <property type="entry name" value="FMN-linked oxidoreductases"/>
    <property type="match status" value="1"/>
</dbReference>
<keyword evidence="13" id="KW-1185">Reference proteome</keyword>
<evidence type="ECO:0000256" key="2">
    <source>
        <dbReference type="ARBA" id="ARBA00001966"/>
    </source>
</evidence>
<protein>
    <submittedName>
        <fullName evidence="12">FAD-dependent oxidoreductase</fullName>
    </submittedName>
</protein>
<dbReference type="InterPro" id="IPR051793">
    <property type="entry name" value="NADH:flavin_oxidoreductase"/>
</dbReference>
<evidence type="ECO:0000256" key="7">
    <source>
        <dbReference type="ARBA" id="ARBA00023002"/>
    </source>
</evidence>
<dbReference type="Gene3D" id="3.50.50.60">
    <property type="entry name" value="FAD/NAD(P)-binding domain"/>
    <property type="match status" value="1"/>
</dbReference>
<evidence type="ECO:0000256" key="4">
    <source>
        <dbReference type="ARBA" id="ARBA00022630"/>
    </source>
</evidence>